<comment type="subcellular location">
    <subcellularLocation>
        <location evidence="1">Membrane</location>
        <topology evidence="1">Single-pass type I membrane protein</topology>
    </subcellularLocation>
</comment>
<evidence type="ECO:0000256" key="2">
    <source>
        <dbReference type="ARBA" id="ARBA00022692"/>
    </source>
</evidence>
<dbReference type="PROSITE" id="PS50853">
    <property type="entry name" value="FN3"/>
    <property type="match status" value="1"/>
</dbReference>
<dbReference type="PANTHER" id="PTHR23037">
    <property type="entry name" value="CYTOKINE RECEPTOR"/>
    <property type="match status" value="1"/>
</dbReference>
<evidence type="ECO:0000256" key="4">
    <source>
        <dbReference type="ARBA" id="ARBA00022989"/>
    </source>
</evidence>
<dbReference type="EMBL" id="CAJHUB010000673">
    <property type="protein sequence ID" value="CAD7674842.1"/>
    <property type="molecule type" value="Genomic_DNA"/>
</dbReference>
<evidence type="ECO:0000256" key="3">
    <source>
        <dbReference type="ARBA" id="ARBA00022729"/>
    </source>
</evidence>
<organism evidence="9 10">
    <name type="scientific">Nyctereutes procyonoides</name>
    <name type="common">Raccoon dog</name>
    <name type="synonym">Canis procyonoides</name>
    <dbReference type="NCBI Taxonomy" id="34880"/>
    <lineage>
        <taxon>Eukaryota</taxon>
        <taxon>Metazoa</taxon>
        <taxon>Chordata</taxon>
        <taxon>Craniata</taxon>
        <taxon>Vertebrata</taxon>
        <taxon>Euteleostomi</taxon>
        <taxon>Mammalia</taxon>
        <taxon>Eutheria</taxon>
        <taxon>Laurasiatheria</taxon>
        <taxon>Carnivora</taxon>
        <taxon>Caniformia</taxon>
        <taxon>Canidae</taxon>
        <taxon>Nyctereutes</taxon>
    </lineage>
</organism>
<evidence type="ECO:0000259" key="8">
    <source>
        <dbReference type="PROSITE" id="PS50853"/>
    </source>
</evidence>
<comment type="caution">
    <text evidence="9">The sequence shown here is derived from an EMBL/GenBank/DDBJ whole genome shotgun (WGS) entry which is preliminary data.</text>
</comment>
<dbReference type="Proteomes" id="UP000645828">
    <property type="component" value="Unassembled WGS sequence"/>
</dbReference>
<dbReference type="GO" id="GO:0019983">
    <property type="term" value="F:interleukin-9 binding"/>
    <property type="evidence" value="ECO:0007669"/>
    <property type="project" value="TreeGrafter"/>
</dbReference>
<dbReference type="InterPro" id="IPR013783">
    <property type="entry name" value="Ig-like_fold"/>
</dbReference>
<dbReference type="SUPFAM" id="SSF49265">
    <property type="entry name" value="Fibronectin type III"/>
    <property type="match status" value="1"/>
</dbReference>
<reference evidence="9" key="1">
    <citation type="submission" date="2020-12" db="EMBL/GenBank/DDBJ databases">
        <authorList>
            <consortium name="Molecular Ecology Group"/>
        </authorList>
    </citation>
    <scope>NUCLEOTIDE SEQUENCE</scope>
    <source>
        <strain evidence="9">TBG_1078</strain>
    </source>
</reference>
<keyword evidence="7" id="KW-0325">Glycoprotein</keyword>
<proteinExistence type="predicted"/>
<keyword evidence="5" id="KW-0472">Membrane</keyword>
<evidence type="ECO:0000256" key="1">
    <source>
        <dbReference type="ARBA" id="ARBA00004479"/>
    </source>
</evidence>
<dbReference type="InterPro" id="IPR036116">
    <property type="entry name" value="FN3_sf"/>
</dbReference>
<keyword evidence="3" id="KW-0732">Signal</keyword>
<evidence type="ECO:0000256" key="5">
    <source>
        <dbReference type="ARBA" id="ARBA00023136"/>
    </source>
</evidence>
<sequence length="451" mass="48869">MRPSHRPVLRVPSAGTWVSLGVSVQGEGGATVGSKPSLGAGSFTCLNDILRINCHWSAPELGQGPSPWLLFTSNHALGSKHRCVFRASECTVVLPPKEVLVPSDNLTLTLHHYVSGKEQVSLVDPQYLPWRHVKLDPPSDLQSNVSSGYCVLTWGVSPALEPLTAILSYKLAFKKQEEAWEQAQHRDHIVGVTQLTLEAIELDPGSSYEARLCVQMATLEDEIVKEQQHHEGQFSPVLTSGTADSSTLVAVPVFLLLTSLTYLRSFYQNIPSPAAFFQSLYSVHSGDFQTWIGAHGIGLLPNQDTPSVQESIVWLTYDPVDPWQSVVPEDEGEGPGAGLPESGLLAGHVVQEGQLPAYLPQGDWVPRAAVVILCPGLLWGCHPTTFPGNVQSFGPTLALARGLSSDQQSLDACHDLGVMQLSPHRSQHLVWHLLGILYPSPSVPPAYSIPP</sequence>
<evidence type="ECO:0000256" key="6">
    <source>
        <dbReference type="ARBA" id="ARBA00023170"/>
    </source>
</evidence>
<evidence type="ECO:0000313" key="9">
    <source>
        <dbReference type="EMBL" id="CAD7674842.1"/>
    </source>
</evidence>
<accession>A0A811YK73</accession>
<keyword evidence="6" id="KW-0675">Receptor</keyword>
<dbReference type="GO" id="GO:0009897">
    <property type="term" value="C:external side of plasma membrane"/>
    <property type="evidence" value="ECO:0007669"/>
    <property type="project" value="TreeGrafter"/>
</dbReference>
<keyword evidence="10" id="KW-1185">Reference proteome</keyword>
<dbReference type="GO" id="GO:0016064">
    <property type="term" value="P:immunoglobulin mediated immune response"/>
    <property type="evidence" value="ECO:0007669"/>
    <property type="project" value="TreeGrafter"/>
</dbReference>
<feature type="domain" description="Fibronectin type-III" evidence="8">
    <location>
        <begin position="137"/>
        <end position="245"/>
    </location>
</feature>
<dbReference type="InterPro" id="IPR003961">
    <property type="entry name" value="FN3_dom"/>
</dbReference>
<dbReference type="AlphaFoldDB" id="A0A811YK73"/>
<dbReference type="Gene3D" id="2.60.40.10">
    <property type="entry name" value="Immunoglobulins"/>
    <property type="match status" value="1"/>
</dbReference>
<gene>
    <name evidence="9" type="ORF">NYPRO_LOCUS7637</name>
</gene>
<dbReference type="PANTHER" id="PTHR23037:SF29">
    <property type="entry name" value="INTERLEUKIN-9 RECEPTOR"/>
    <property type="match status" value="1"/>
</dbReference>
<protein>
    <submittedName>
        <fullName evidence="9">(raccoon dog) hypothetical protein</fullName>
    </submittedName>
</protein>
<evidence type="ECO:0000256" key="7">
    <source>
        <dbReference type="ARBA" id="ARBA00023180"/>
    </source>
</evidence>
<name>A0A811YK73_NYCPR</name>
<keyword evidence="2" id="KW-0812">Transmembrane</keyword>
<keyword evidence="4" id="KW-1133">Transmembrane helix</keyword>
<evidence type="ECO:0000313" key="10">
    <source>
        <dbReference type="Proteomes" id="UP000645828"/>
    </source>
</evidence>
<dbReference type="GO" id="GO:0004919">
    <property type="term" value="F:interleukin-9 receptor activity"/>
    <property type="evidence" value="ECO:0007669"/>
    <property type="project" value="TreeGrafter"/>
</dbReference>